<dbReference type="EMBL" id="BMIV01000009">
    <property type="protein sequence ID" value="GGF72636.1"/>
    <property type="molecule type" value="Genomic_DNA"/>
</dbReference>
<sequence>MAAEDFDCAIIGGGPAGLTAAIYLARFRRRTVLIDAGQSRASLIPRSHNHPGYPDGIRGNDLLARMRDQLQNFGAVTIAEKATGIVPMPDERFRIAAGRDVTASHVILATGIRDRLPPIEGALDHVREGLIRQCPVCDAYELTDKPVAVIGTAACAAGEALFLRHYTPHVTMLTLGDDLDLSDRVMDKLAKAEVRILQEPVASWDFRHEEVRVGLSTGQDLRFAAVYSGLSNDPQNALAAGLGLDLADDGRIQTDAHQQTSMPGVFAAGDVVTGLNQIAVAMSQGEIAATHVHNLLRLREDRCVPDSL</sequence>
<dbReference type="InterPro" id="IPR023753">
    <property type="entry name" value="FAD/NAD-binding_dom"/>
</dbReference>
<evidence type="ECO:0000256" key="1">
    <source>
        <dbReference type="ARBA" id="ARBA00018719"/>
    </source>
</evidence>
<name>A0ABQ1VJA9_9RHOB</name>
<evidence type="ECO:0000256" key="2">
    <source>
        <dbReference type="ARBA" id="ARBA00022630"/>
    </source>
</evidence>
<proteinExistence type="predicted"/>
<dbReference type="PRINTS" id="PR00368">
    <property type="entry name" value="FADPNR"/>
</dbReference>
<evidence type="ECO:0000313" key="5">
    <source>
        <dbReference type="EMBL" id="GGF72636.1"/>
    </source>
</evidence>
<accession>A0ABQ1VJA9</accession>
<dbReference type="Pfam" id="PF07992">
    <property type="entry name" value="Pyr_redox_2"/>
    <property type="match status" value="1"/>
</dbReference>
<dbReference type="InterPro" id="IPR050097">
    <property type="entry name" value="Ferredoxin-NADP_redctase_2"/>
</dbReference>
<protein>
    <recommendedName>
        <fullName evidence="1">Thioredoxin reductase</fullName>
    </recommendedName>
</protein>
<reference evidence="6" key="1">
    <citation type="journal article" date="2019" name="Int. J. Syst. Evol. Microbiol.">
        <title>The Global Catalogue of Microorganisms (GCM) 10K type strain sequencing project: providing services to taxonomists for standard genome sequencing and annotation.</title>
        <authorList>
            <consortium name="The Broad Institute Genomics Platform"/>
            <consortium name="The Broad Institute Genome Sequencing Center for Infectious Disease"/>
            <person name="Wu L."/>
            <person name="Ma J."/>
        </authorList>
    </citation>
    <scope>NUCLEOTIDE SEQUENCE [LARGE SCALE GENOMIC DNA]</scope>
    <source>
        <strain evidence="6">CGMCC 1.15419</strain>
    </source>
</reference>
<organism evidence="5 6">
    <name type="scientific">Paracoccus acridae</name>
    <dbReference type="NCBI Taxonomy" id="1795310"/>
    <lineage>
        <taxon>Bacteria</taxon>
        <taxon>Pseudomonadati</taxon>
        <taxon>Pseudomonadota</taxon>
        <taxon>Alphaproteobacteria</taxon>
        <taxon>Rhodobacterales</taxon>
        <taxon>Paracoccaceae</taxon>
        <taxon>Paracoccus</taxon>
    </lineage>
</organism>
<dbReference type="PANTHER" id="PTHR48105">
    <property type="entry name" value="THIOREDOXIN REDUCTASE 1-RELATED-RELATED"/>
    <property type="match status" value="1"/>
</dbReference>
<keyword evidence="6" id="KW-1185">Reference proteome</keyword>
<keyword evidence="3" id="KW-0560">Oxidoreductase</keyword>
<evidence type="ECO:0000256" key="3">
    <source>
        <dbReference type="ARBA" id="ARBA00023002"/>
    </source>
</evidence>
<dbReference type="PRINTS" id="PR00469">
    <property type="entry name" value="PNDRDTASEII"/>
</dbReference>
<dbReference type="RefSeq" id="WP_188715562.1">
    <property type="nucleotide sequence ID" value="NZ_BMIV01000009.1"/>
</dbReference>
<gene>
    <name evidence="5" type="primary">trxB2</name>
    <name evidence="5" type="ORF">GCM10011402_26460</name>
</gene>
<evidence type="ECO:0000313" key="6">
    <source>
        <dbReference type="Proteomes" id="UP000640509"/>
    </source>
</evidence>
<comment type="caution">
    <text evidence="5">The sequence shown here is derived from an EMBL/GenBank/DDBJ whole genome shotgun (WGS) entry which is preliminary data.</text>
</comment>
<dbReference type="Proteomes" id="UP000640509">
    <property type="component" value="Unassembled WGS sequence"/>
</dbReference>
<dbReference type="Gene3D" id="3.50.50.60">
    <property type="entry name" value="FAD/NAD(P)-binding domain"/>
    <property type="match status" value="2"/>
</dbReference>
<keyword evidence="2" id="KW-0285">Flavoprotein</keyword>
<dbReference type="InterPro" id="IPR036188">
    <property type="entry name" value="FAD/NAD-bd_sf"/>
</dbReference>
<feature type="domain" description="FAD/NAD(P)-binding" evidence="4">
    <location>
        <begin position="6"/>
        <end position="285"/>
    </location>
</feature>
<dbReference type="SUPFAM" id="SSF51905">
    <property type="entry name" value="FAD/NAD(P)-binding domain"/>
    <property type="match status" value="1"/>
</dbReference>
<evidence type="ECO:0000259" key="4">
    <source>
        <dbReference type="Pfam" id="PF07992"/>
    </source>
</evidence>